<name>A0A437QLN5_9GAMM</name>
<dbReference type="InterPro" id="IPR058792">
    <property type="entry name" value="Beta-barrel_RND_2"/>
</dbReference>
<feature type="domain" description="CusB-like beta-barrel" evidence="3">
    <location>
        <begin position="248"/>
        <end position="320"/>
    </location>
</feature>
<gene>
    <name evidence="4" type="ORF">EOE67_14555</name>
</gene>
<protein>
    <submittedName>
        <fullName evidence="4">Efflux RND transporter periplasmic adaptor subunit</fullName>
    </submittedName>
</protein>
<evidence type="ECO:0000256" key="1">
    <source>
        <dbReference type="ARBA" id="ARBA00009477"/>
    </source>
</evidence>
<dbReference type="Pfam" id="PF25954">
    <property type="entry name" value="Beta-barrel_RND_2"/>
    <property type="match status" value="1"/>
</dbReference>
<keyword evidence="2" id="KW-0472">Membrane</keyword>
<dbReference type="PANTHER" id="PTHR30469">
    <property type="entry name" value="MULTIDRUG RESISTANCE PROTEIN MDTA"/>
    <property type="match status" value="1"/>
</dbReference>
<comment type="similarity">
    <text evidence="1">Belongs to the membrane fusion protein (MFP) (TC 8.A.1) family.</text>
</comment>
<keyword evidence="5" id="KW-1185">Reference proteome</keyword>
<feature type="transmembrane region" description="Helical" evidence="2">
    <location>
        <begin position="52"/>
        <end position="72"/>
    </location>
</feature>
<dbReference type="Gene3D" id="2.40.50.100">
    <property type="match status" value="1"/>
</dbReference>
<dbReference type="Proteomes" id="UP000283077">
    <property type="component" value="Unassembled WGS sequence"/>
</dbReference>
<organism evidence="4 5">
    <name type="scientific">Rheinheimera riviphila</name>
    <dbReference type="NCBI Taxonomy" id="1834037"/>
    <lineage>
        <taxon>Bacteria</taxon>
        <taxon>Pseudomonadati</taxon>
        <taxon>Pseudomonadota</taxon>
        <taxon>Gammaproteobacteria</taxon>
        <taxon>Chromatiales</taxon>
        <taxon>Chromatiaceae</taxon>
        <taxon>Rheinheimera</taxon>
    </lineage>
</organism>
<dbReference type="GO" id="GO:0015562">
    <property type="term" value="F:efflux transmembrane transporter activity"/>
    <property type="evidence" value="ECO:0007669"/>
    <property type="project" value="TreeGrafter"/>
</dbReference>
<evidence type="ECO:0000259" key="3">
    <source>
        <dbReference type="Pfam" id="PF25954"/>
    </source>
</evidence>
<dbReference type="EMBL" id="SACS01000016">
    <property type="protein sequence ID" value="RVU35392.1"/>
    <property type="molecule type" value="Genomic_DNA"/>
</dbReference>
<dbReference type="Gene3D" id="2.40.30.170">
    <property type="match status" value="1"/>
</dbReference>
<evidence type="ECO:0000313" key="4">
    <source>
        <dbReference type="EMBL" id="RVU35392.1"/>
    </source>
</evidence>
<dbReference type="AlphaFoldDB" id="A0A437QLN5"/>
<dbReference type="OrthoDB" id="9806939at2"/>
<sequence>MPVFVSNTSTTLQTRRLVDKKNLTIYLHVKILHVNNAALSQGQPVRRTPMKLIPWLITLLVLALLSAAASAFRQWQNNTPAIASEQTAAVTAQNVGSLWYRPTRQVSGVLKAPQYLELTNELSGTISRLNFSSGAVVEQDQVLLEIEHQEELARLQATEVRLAQQQKTVSRYQQLYQGQKVSTEALELAQARFSELQAEQQVLQSIIAKKVLKAPFRARVGIHDLQVGQFLESNKILTSLVGLTAYSWVDFSVPQSLPELAMGAEISVRLPGQSAAVTAQVISVEPEVSTQLRQLRYRARLPLPQQQLRANQLVQVDFATGEQVQLPAIPTTAVVRDQLGDYVYLLEKDQTGVLRARRQQVQLGARLGEQVLVTTGLQQAQLIAGEGAFKLRDGLRAEVTNTAASQLVAAREF</sequence>
<dbReference type="PANTHER" id="PTHR30469:SF11">
    <property type="entry name" value="BLL4320 PROTEIN"/>
    <property type="match status" value="1"/>
</dbReference>
<keyword evidence="2" id="KW-1133">Transmembrane helix</keyword>
<dbReference type="InterPro" id="IPR006143">
    <property type="entry name" value="RND_pump_MFP"/>
</dbReference>
<dbReference type="SUPFAM" id="SSF111369">
    <property type="entry name" value="HlyD-like secretion proteins"/>
    <property type="match status" value="1"/>
</dbReference>
<keyword evidence="2" id="KW-0812">Transmembrane</keyword>
<dbReference type="GO" id="GO:1990281">
    <property type="term" value="C:efflux pump complex"/>
    <property type="evidence" value="ECO:0007669"/>
    <property type="project" value="TreeGrafter"/>
</dbReference>
<evidence type="ECO:0000256" key="2">
    <source>
        <dbReference type="SAM" id="Phobius"/>
    </source>
</evidence>
<dbReference type="Gene3D" id="2.40.420.20">
    <property type="match status" value="1"/>
</dbReference>
<comment type="caution">
    <text evidence="4">The sequence shown here is derived from an EMBL/GenBank/DDBJ whole genome shotgun (WGS) entry which is preliminary data.</text>
</comment>
<reference evidence="4 5" key="1">
    <citation type="submission" date="2019-01" db="EMBL/GenBank/DDBJ databases">
        <authorList>
            <person name="Chen W.-M."/>
        </authorList>
    </citation>
    <scope>NUCLEOTIDE SEQUENCE [LARGE SCALE GENOMIC DNA]</scope>
    <source>
        <strain evidence="4 5">KYPC3</strain>
    </source>
</reference>
<evidence type="ECO:0000313" key="5">
    <source>
        <dbReference type="Proteomes" id="UP000283077"/>
    </source>
</evidence>
<accession>A0A437QLN5</accession>
<dbReference type="Gene3D" id="1.10.287.470">
    <property type="entry name" value="Helix hairpin bin"/>
    <property type="match status" value="1"/>
</dbReference>
<dbReference type="NCBIfam" id="TIGR01730">
    <property type="entry name" value="RND_mfp"/>
    <property type="match status" value="1"/>
</dbReference>
<proteinExistence type="inferred from homology"/>